<reference evidence="1 2" key="1">
    <citation type="journal article" date="2014" name="Int. J. Syst. Evol. Microbiol.">
        <title>Listeria floridensis sp. nov., Listeria aquatica sp. nov., Listeria cornellensis sp. nov., Listeria riparia sp. nov. and Listeria grandensis sp. nov., from agricultural and natural environments.</title>
        <authorList>
            <person name="den Bakker H.C."/>
            <person name="Warchocki S."/>
            <person name="Wright E.M."/>
            <person name="Allred A.F."/>
            <person name="Ahlstrom C."/>
            <person name="Manuel C.S."/>
            <person name="Stasiewicz M.J."/>
            <person name="Burrell A."/>
            <person name="Roof S."/>
            <person name="Strawn L."/>
            <person name="Fortes E.D."/>
            <person name="Nightingale K.K."/>
            <person name="Kephart D."/>
            <person name="Wiedmann M."/>
        </authorList>
    </citation>
    <scope>NUCLEOTIDE SEQUENCE [LARGE SCALE GENOMIC DNA]</scope>
    <source>
        <strain evidence="1 2">FSL S10-1204</strain>
    </source>
</reference>
<dbReference type="AlphaFoldDB" id="W7DG50"/>
<protein>
    <submittedName>
        <fullName evidence="1">Uncharacterized protein</fullName>
    </submittedName>
</protein>
<sequence>MEPGAVSNYEEAVKTAKAIDSKMKVVPVKTFQDALDYLKTLKEK</sequence>
<name>W7DG50_9LIST</name>
<evidence type="ECO:0000313" key="1">
    <source>
        <dbReference type="EMBL" id="EUJ44278.1"/>
    </source>
</evidence>
<dbReference type="PATRIC" id="fig|1265816.5.peg.2036"/>
<proteinExistence type="predicted"/>
<dbReference type="Gene3D" id="3.30.230.10">
    <property type="match status" value="1"/>
</dbReference>
<gene>
    <name evidence="1" type="ORF">PRIP_10292</name>
</gene>
<dbReference type="InterPro" id="IPR014721">
    <property type="entry name" value="Ribsml_uS5_D2-typ_fold_subgr"/>
</dbReference>
<comment type="caution">
    <text evidence="1">The sequence shown here is derived from an EMBL/GenBank/DDBJ whole genome shotgun (WGS) entry which is preliminary data.</text>
</comment>
<accession>W7DG50</accession>
<dbReference type="Proteomes" id="UP000019248">
    <property type="component" value="Unassembled WGS sequence"/>
</dbReference>
<keyword evidence="2" id="KW-1185">Reference proteome</keyword>
<dbReference type="EMBL" id="AODL01000013">
    <property type="protein sequence ID" value="EUJ44278.1"/>
    <property type="molecule type" value="Genomic_DNA"/>
</dbReference>
<organism evidence="1 2">
    <name type="scientific">Listeria riparia FSL S10-1204</name>
    <dbReference type="NCBI Taxonomy" id="1265816"/>
    <lineage>
        <taxon>Bacteria</taxon>
        <taxon>Bacillati</taxon>
        <taxon>Bacillota</taxon>
        <taxon>Bacilli</taxon>
        <taxon>Bacillales</taxon>
        <taxon>Listeriaceae</taxon>
        <taxon>Listeria</taxon>
    </lineage>
</organism>
<evidence type="ECO:0000313" key="2">
    <source>
        <dbReference type="Proteomes" id="UP000019248"/>
    </source>
</evidence>